<dbReference type="InterPro" id="IPR008586">
    <property type="entry name" value="DUF868_pln"/>
</dbReference>
<dbReference type="Proteomes" id="UP000823775">
    <property type="component" value="Unassembled WGS sequence"/>
</dbReference>
<organism evidence="4 5">
    <name type="scientific">Datura stramonium</name>
    <name type="common">Jimsonweed</name>
    <name type="synonym">Common thornapple</name>
    <dbReference type="NCBI Taxonomy" id="4076"/>
    <lineage>
        <taxon>Eukaryota</taxon>
        <taxon>Viridiplantae</taxon>
        <taxon>Streptophyta</taxon>
        <taxon>Embryophyta</taxon>
        <taxon>Tracheophyta</taxon>
        <taxon>Spermatophyta</taxon>
        <taxon>Magnoliopsida</taxon>
        <taxon>eudicotyledons</taxon>
        <taxon>Gunneridae</taxon>
        <taxon>Pentapetalae</taxon>
        <taxon>asterids</taxon>
        <taxon>lamiids</taxon>
        <taxon>Solanales</taxon>
        <taxon>Solanaceae</taxon>
        <taxon>Solanoideae</taxon>
        <taxon>Datureae</taxon>
        <taxon>Datura</taxon>
    </lineage>
</organism>
<evidence type="ECO:0000256" key="1">
    <source>
        <dbReference type="ARBA" id="ARBA00007626"/>
    </source>
</evidence>
<dbReference type="PROSITE" id="PS51375">
    <property type="entry name" value="PPR"/>
    <property type="match status" value="1"/>
</dbReference>
<evidence type="ECO:0000256" key="2">
    <source>
        <dbReference type="ARBA" id="ARBA00022737"/>
    </source>
</evidence>
<comment type="similarity">
    <text evidence="1">Belongs to the PPR family. P subfamily.</text>
</comment>
<proteinExistence type="inferred from homology"/>
<reference evidence="4 5" key="1">
    <citation type="journal article" date="2021" name="BMC Genomics">
        <title>Datura genome reveals duplications of psychoactive alkaloid biosynthetic genes and high mutation rate following tissue culture.</title>
        <authorList>
            <person name="Rajewski A."/>
            <person name="Carter-House D."/>
            <person name="Stajich J."/>
            <person name="Litt A."/>
        </authorList>
    </citation>
    <scope>NUCLEOTIDE SEQUENCE [LARGE SCALE GENOMIC DNA]</scope>
    <source>
        <strain evidence="4">AR-01</strain>
    </source>
</reference>
<evidence type="ECO:0008006" key="6">
    <source>
        <dbReference type="Google" id="ProtNLM"/>
    </source>
</evidence>
<dbReference type="PANTHER" id="PTHR47934">
    <property type="entry name" value="PENTATRICOPEPTIDE REPEAT-CONTAINING PROTEIN PET309, MITOCHONDRIAL"/>
    <property type="match status" value="1"/>
</dbReference>
<gene>
    <name evidence="4" type="ORF">HAX54_000178</name>
</gene>
<dbReference type="PANTHER" id="PTHR47934:SF28">
    <property type="entry name" value="OS04G0488500 PROTEIN"/>
    <property type="match status" value="1"/>
</dbReference>
<evidence type="ECO:0000313" key="4">
    <source>
        <dbReference type="EMBL" id="MCD7464908.1"/>
    </source>
</evidence>
<dbReference type="InterPro" id="IPR002885">
    <property type="entry name" value="PPR_rpt"/>
</dbReference>
<dbReference type="Pfam" id="PF01535">
    <property type="entry name" value="PPR"/>
    <property type="match status" value="2"/>
</dbReference>
<dbReference type="InterPro" id="IPR011990">
    <property type="entry name" value="TPR-like_helical_dom_sf"/>
</dbReference>
<comment type="caution">
    <text evidence="4">The sequence shown here is derived from an EMBL/GenBank/DDBJ whole genome shotgun (WGS) entry which is preliminary data.</text>
</comment>
<dbReference type="EMBL" id="JACEIK010001001">
    <property type="protein sequence ID" value="MCD7464908.1"/>
    <property type="molecule type" value="Genomic_DNA"/>
</dbReference>
<dbReference type="Pfam" id="PF13041">
    <property type="entry name" value="PPR_2"/>
    <property type="match status" value="1"/>
</dbReference>
<dbReference type="NCBIfam" id="TIGR00756">
    <property type="entry name" value="PPR"/>
    <property type="match status" value="2"/>
</dbReference>
<sequence length="201" mass="22717">MREAQEFLEEMSQKGFNPPVRGRDLLIDGLLNAGYLESAKGLVRKMTKEGFVPDVGTFNSLAEAICKTGKCDFCIDLFNDVCRSGLCPDIETYKIVITAASKLFLRRGQFDDAFSFFSDMKLKEASTGSTTLYHVDKDVRSWRHFLVDSKPVDIFWDLKTAKFNGETEPSSEYYVAVVCDEEVILLLGDLKKDAYRKTGCR</sequence>
<accession>A0ABS8T1E8</accession>
<evidence type="ECO:0000313" key="5">
    <source>
        <dbReference type="Proteomes" id="UP000823775"/>
    </source>
</evidence>
<name>A0ABS8T1E8_DATST</name>
<feature type="repeat" description="PPR" evidence="3">
    <location>
        <begin position="54"/>
        <end position="88"/>
    </location>
</feature>
<dbReference type="Gene3D" id="1.25.40.10">
    <property type="entry name" value="Tetratricopeptide repeat domain"/>
    <property type="match status" value="1"/>
</dbReference>
<dbReference type="InterPro" id="IPR051114">
    <property type="entry name" value="Mito_RNA_Proc_CCM1"/>
</dbReference>
<keyword evidence="2" id="KW-0677">Repeat</keyword>
<protein>
    <recommendedName>
        <fullName evidence="6">Pentatricopeptide repeat-containing protein</fullName>
    </recommendedName>
</protein>
<keyword evidence="5" id="KW-1185">Reference proteome</keyword>
<evidence type="ECO:0000256" key="3">
    <source>
        <dbReference type="PROSITE-ProRule" id="PRU00708"/>
    </source>
</evidence>
<dbReference type="Pfam" id="PF05910">
    <property type="entry name" value="DUF868"/>
    <property type="match status" value="1"/>
</dbReference>